<name>S5MAE8_9MOLU</name>
<keyword evidence="1" id="KW-0732">Signal</keyword>
<evidence type="ECO:0000313" key="3">
    <source>
        <dbReference type="Proteomes" id="UP000014984"/>
    </source>
</evidence>
<dbReference type="STRING" id="1276220.STAIW_v1c00260"/>
<dbReference type="OrthoDB" id="388174at2"/>
<dbReference type="PATRIC" id="fig|1276220.3.peg.25"/>
<feature type="chain" id="PRO_5004537813" description="Lipoprotein" evidence="1">
    <location>
        <begin position="21"/>
        <end position="452"/>
    </location>
</feature>
<evidence type="ECO:0008006" key="4">
    <source>
        <dbReference type="Google" id="ProtNLM"/>
    </source>
</evidence>
<accession>S5MAE8</accession>
<keyword evidence="3" id="KW-1185">Reference proteome</keyword>
<protein>
    <recommendedName>
        <fullName evidence="4">Lipoprotein</fullName>
    </recommendedName>
</protein>
<dbReference type="HOGENOM" id="CLU_729378_0_0_14"/>
<dbReference type="RefSeq" id="WP_020833862.1">
    <property type="nucleotide sequence ID" value="NC_021846.1"/>
</dbReference>
<evidence type="ECO:0000313" key="2">
    <source>
        <dbReference type="EMBL" id="AGR40723.1"/>
    </source>
</evidence>
<dbReference type="Proteomes" id="UP000014984">
    <property type="component" value="Chromosome"/>
</dbReference>
<dbReference type="PROSITE" id="PS51257">
    <property type="entry name" value="PROKAR_LIPOPROTEIN"/>
    <property type="match status" value="1"/>
</dbReference>
<sequence>MKKLLSIFAISTIISPGIVAVASCSVPTSSVSTLVDGKEKFKIKSGDDIKEISSIDLFSNEKSKMLSIFTMQILEALTFSETKYQSSEKLNAKKKSLGINGLNLSLEKLINESFTEENNLPKFTDNTNGSFKEAYFSTNDTKFLSVNYNMNINLSEDALDENGKWESELASTYTGDYSKVMKADANFNSDGKLENIEKSDKDENKRLDYFLNLTWSQAYEDLFKSSNLESFKDKGVYTLEESQANELYEVLKNLTDPVAQELISIDKDVFKTIHSQLRTVKTKLKNGILMLSKFDESLVNNDKETKIIPYEKDSEGNQTNKTEFFNLQEGWEFFENSSKNLQSNETLIYAKADVENIPEINFEFDSQNSKGDKFNIKISGLNNLIVGFSLMGAKIGQTTNEDKSKKDEMIYWYEPVVYQFNKTTMFKAGIENMFETLDTKKVNIIVEKNNLT</sequence>
<proteinExistence type="predicted"/>
<dbReference type="AlphaFoldDB" id="S5MAE8"/>
<evidence type="ECO:0000256" key="1">
    <source>
        <dbReference type="SAM" id="SignalP"/>
    </source>
</evidence>
<dbReference type="EMBL" id="CP005074">
    <property type="protein sequence ID" value="AGR40723.1"/>
    <property type="molecule type" value="Genomic_DNA"/>
</dbReference>
<organism evidence="2 3">
    <name type="scientific">Spiroplasma taiwanense CT-1</name>
    <dbReference type="NCBI Taxonomy" id="1276220"/>
    <lineage>
        <taxon>Bacteria</taxon>
        <taxon>Bacillati</taxon>
        <taxon>Mycoplasmatota</taxon>
        <taxon>Mollicutes</taxon>
        <taxon>Entomoplasmatales</taxon>
        <taxon>Spiroplasmataceae</taxon>
        <taxon>Spiroplasma</taxon>
    </lineage>
</organism>
<dbReference type="KEGG" id="stai:STAIW_v1c00260"/>
<feature type="signal peptide" evidence="1">
    <location>
        <begin position="1"/>
        <end position="20"/>
    </location>
</feature>
<gene>
    <name evidence="2" type="ORF">STAIW_v1c00260</name>
</gene>
<reference evidence="2 3" key="1">
    <citation type="journal article" date="2013" name="Genome Biol. Evol.">
        <title>Comparison of metabolic capacities and inference of gene content evolution in mosquito-associated Spiroplasma diminutum and S. taiwanense.</title>
        <authorList>
            <person name="Lo W.S."/>
            <person name="Ku C."/>
            <person name="Chen L.L."/>
            <person name="Chang T.H."/>
            <person name="Kuo C.H."/>
        </authorList>
    </citation>
    <scope>NUCLEOTIDE SEQUENCE [LARGE SCALE GENOMIC DNA]</scope>
    <source>
        <strain evidence="2">CT-1</strain>
    </source>
</reference>